<gene>
    <name evidence="11" type="ORF">ILUMI_18636</name>
</gene>
<protein>
    <recommendedName>
        <fullName evidence="10">Odorant receptor</fullName>
    </recommendedName>
</protein>
<reference evidence="11" key="1">
    <citation type="submission" date="2019-08" db="EMBL/GenBank/DDBJ databases">
        <title>The genome of the North American firefly Photinus pyralis.</title>
        <authorList>
            <consortium name="Photinus pyralis genome working group"/>
            <person name="Fallon T.R."/>
            <person name="Sander Lower S.E."/>
            <person name="Weng J.-K."/>
        </authorList>
    </citation>
    <scope>NUCLEOTIDE SEQUENCE</scope>
    <source>
        <strain evidence="11">TRF0915ILg1</strain>
        <tissue evidence="11">Whole body</tissue>
    </source>
</reference>
<proteinExistence type="inferred from homology"/>
<comment type="similarity">
    <text evidence="10">Belongs to the insect chemoreceptor superfamily. Heteromeric odorant receptor channel (TC 1.A.69) family.</text>
</comment>
<dbReference type="Pfam" id="PF02949">
    <property type="entry name" value="7tm_6"/>
    <property type="match status" value="1"/>
</dbReference>
<evidence type="ECO:0000256" key="9">
    <source>
        <dbReference type="ARBA" id="ARBA00023224"/>
    </source>
</evidence>
<evidence type="ECO:0000256" key="2">
    <source>
        <dbReference type="ARBA" id="ARBA00022475"/>
    </source>
</evidence>
<evidence type="ECO:0000256" key="6">
    <source>
        <dbReference type="ARBA" id="ARBA00022989"/>
    </source>
</evidence>
<keyword evidence="12" id="KW-1185">Reference proteome</keyword>
<dbReference type="GO" id="GO:0005549">
    <property type="term" value="F:odorant binding"/>
    <property type="evidence" value="ECO:0007669"/>
    <property type="project" value="InterPro"/>
</dbReference>
<keyword evidence="6 10" id="KW-1133">Transmembrane helix</keyword>
<dbReference type="AlphaFoldDB" id="A0A8K0CLP9"/>
<evidence type="ECO:0000256" key="3">
    <source>
        <dbReference type="ARBA" id="ARBA00022606"/>
    </source>
</evidence>
<keyword evidence="9 10" id="KW-0807">Transducer</keyword>
<keyword evidence="2" id="KW-1003">Cell membrane</keyword>
<evidence type="ECO:0000256" key="4">
    <source>
        <dbReference type="ARBA" id="ARBA00022692"/>
    </source>
</evidence>
<keyword evidence="4 10" id="KW-0812">Transmembrane</keyword>
<keyword evidence="7 10" id="KW-0472">Membrane</keyword>
<comment type="caution">
    <text evidence="10">Lacks conserved residue(s) required for the propagation of feature annotation.</text>
</comment>
<feature type="transmembrane region" description="Helical" evidence="10">
    <location>
        <begin position="33"/>
        <end position="53"/>
    </location>
</feature>
<keyword evidence="8 10" id="KW-0675">Receptor</keyword>
<keyword evidence="3 10" id="KW-0716">Sensory transduction</keyword>
<dbReference type="InterPro" id="IPR004117">
    <property type="entry name" value="7tm6_olfct_rcpt"/>
</dbReference>
<name>A0A8K0CLP9_IGNLU</name>
<evidence type="ECO:0000256" key="1">
    <source>
        <dbReference type="ARBA" id="ARBA00004651"/>
    </source>
</evidence>
<accession>A0A8K0CLP9</accession>
<feature type="transmembrane region" description="Helical" evidence="10">
    <location>
        <begin position="65"/>
        <end position="84"/>
    </location>
</feature>
<keyword evidence="5 10" id="KW-0552">Olfaction</keyword>
<dbReference type="GO" id="GO:0005886">
    <property type="term" value="C:plasma membrane"/>
    <property type="evidence" value="ECO:0007669"/>
    <property type="project" value="UniProtKB-SubCell"/>
</dbReference>
<comment type="caution">
    <text evidence="11">The sequence shown here is derived from an EMBL/GenBank/DDBJ whole genome shotgun (WGS) entry which is preliminary data.</text>
</comment>
<evidence type="ECO:0000256" key="5">
    <source>
        <dbReference type="ARBA" id="ARBA00022725"/>
    </source>
</evidence>
<organism evidence="11 12">
    <name type="scientific">Ignelater luminosus</name>
    <name type="common">Cucubano</name>
    <name type="synonym">Pyrophorus luminosus</name>
    <dbReference type="NCBI Taxonomy" id="2038154"/>
    <lineage>
        <taxon>Eukaryota</taxon>
        <taxon>Metazoa</taxon>
        <taxon>Ecdysozoa</taxon>
        <taxon>Arthropoda</taxon>
        <taxon>Hexapoda</taxon>
        <taxon>Insecta</taxon>
        <taxon>Pterygota</taxon>
        <taxon>Neoptera</taxon>
        <taxon>Endopterygota</taxon>
        <taxon>Coleoptera</taxon>
        <taxon>Polyphaga</taxon>
        <taxon>Elateriformia</taxon>
        <taxon>Elateroidea</taxon>
        <taxon>Elateridae</taxon>
        <taxon>Agrypninae</taxon>
        <taxon>Pyrophorini</taxon>
        <taxon>Ignelater</taxon>
    </lineage>
</organism>
<evidence type="ECO:0000256" key="10">
    <source>
        <dbReference type="RuleBase" id="RU351113"/>
    </source>
</evidence>
<evidence type="ECO:0000256" key="8">
    <source>
        <dbReference type="ARBA" id="ARBA00023170"/>
    </source>
</evidence>
<dbReference type="OrthoDB" id="676979at2759"/>
<sequence length="388" mass="44117">MNQVLISEIPESVRLPFLALSKYGLFSTNKFKVYIPITILVLMLASIVVIALLQFLNVQKDISDIVRNLECVFGFSMVLLRMVIAIHRIKDITRLIEAIKLFWDPSICDKQTKVELVSIRRFTYQLQRLLLLALVMSIGLVAVASVVQNTIPTGMWTMEGHEKLYRFVMISQIIVTPFSAFFICHLDCLYLGLCAEIVIQFRILSQHLQNLTADGKNEIKAYVTHHRLILRFVKEFLQAFSLMLLIEVVIDGPLICAELLAAFESRYYQAQARHVITFIFLTLQLAFFCIPANYITNEAVAVSDAVYFSKWYSQHIPHLKVPLLLMIQNSQNEITIKAGGLVTINAGTIVNVSITLVKSNCSQTRYRILQVLKVAWSVCSLVKGLRQD</sequence>
<dbReference type="PANTHER" id="PTHR21137">
    <property type="entry name" value="ODORANT RECEPTOR"/>
    <property type="match status" value="1"/>
</dbReference>
<dbReference type="PANTHER" id="PTHR21137:SF35">
    <property type="entry name" value="ODORANT RECEPTOR 19A-RELATED"/>
    <property type="match status" value="1"/>
</dbReference>
<evidence type="ECO:0000313" key="11">
    <source>
        <dbReference type="EMBL" id="KAF2887537.1"/>
    </source>
</evidence>
<feature type="transmembrane region" description="Helical" evidence="10">
    <location>
        <begin position="167"/>
        <end position="193"/>
    </location>
</feature>
<dbReference type="GO" id="GO:0004984">
    <property type="term" value="F:olfactory receptor activity"/>
    <property type="evidence" value="ECO:0007669"/>
    <property type="project" value="InterPro"/>
</dbReference>
<dbReference type="Proteomes" id="UP000801492">
    <property type="component" value="Unassembled WGS sequence"/>
</dbReference>
<feature type="transmembrane region" description="Helical" evidence="10">
    <location>
        <begin position="129"/>
        <end position="147"/>
    </location>
</feature>
<evidence type="ECO:0000256" key="7">
    <source>
        <dbReference type="ARBA" id="ARBA00023136"/>
    </source>
</evidence>
<dbReference type="EMBL" id="VTPC01082970">
    <property type="protein sequence ID" value="KAF2887537.1"/>
    <property type="molecule type" value="Genomic_DNA"/>
</dbReference>
<feature type="transmembrane region" description="Helical" evidence="10">
    <location>
        <begin position="275"/>
        <end position="295"/>
    </location>
</feature>
<evidence type="ECO:0000313" key="12">
    <source>
        <dbReference type="Proteomes" id="UP000801492"/>
    </source>
</evidence>
<comment type="subcellular location">
    <subcellularLocation>
        <location evidence="1 10">Cell membrane</location>
        <topology evidence="1 10">Multi-pass membrane protein</topology>
    </subcellularLocation>
</comment>
<dbReference type="GO" id="GO:0007165">
    <property type="term" value="P:signal transduction"/>
    <property type="evidence" value="ECO:0007669"/>
    <property type="project" value="UniProtKB-KW"/>
</dbReference>